<sequence>MHYLKRILSSSFFIISLSGQSFEWSPEISIQLKQISDLNFSKKGDRIAMVVRGALIEGEKSEYLTQIWVSNNDGEDLTQFTYNNKSSSHPR</sequence>
<protein>
    <submittedName>
        <fullName evidence="1">Uncharacterized protein</fullName>
    </submittedName>
</protein>
<feature type="non-terminal residue" evidence="1">
    <location>
        <position position="91"/>
    </location>
</feature>
<organism evidence="1">
    <name type="scientific">marine metagenome</name>
    <dbReference type="NCBI Taxonomy" id="408172"/>
    <lineage>
        <taxon>unclassified sequences</taxon>
        <taxon>metagenomes</taxon>
        <taxon>ecological metagenomes</taxon>
    </lineage>
</organism>
<gene>
    <name evidence="1" type="ORF">METZ01_LOCUS153205</name>
</gene>
<reference evidence="1" key="1">
    <citation type="submission" date="2018-05" db="EMBL/GenBank/DDBJ databases">
        <authorList>
            <person name="Lanie J.A."/>
            <person name="Ng W.-L."/>
            <person name="Kazmierczak K.M."/>
            <person name="Andrzejewski T.M."/>
            <person name="Davidsen T.M."/>
            <person name="Wayne K.J."/>
            <person name="Tettelin H."/>
            <person name="Glass J.I."/>
            <person name="Rusch D."/>
            <person name="Podicherti R."/>
            <person name="Tsui H.-C.T."/>
            <person name="Winkler M.E."/>
        </authorList>
    </citation>
    <scope>NUCLEOTIDE SEQUENCE</scope>
</reference>
<name>A0A382AGE4_9ZZZZ</name>
<proteinExistence type="predicted"/>
<dbReference type="AlphaFoldDB" id="A0A382AGE4"/>
<accession>A0A382AGE4</accession>
<dbReference type="EMBL" id="UINC01025205">
    <property type="protein sequence ID" value="SVB00351.1"/>
    <property type="molecule type" value="Genomic_DNA"/>
</dbReference>
<evidence type="ECO:0000313" key="1">
    <source>
        <dbReference type="EMBL" id="SVB00351.1"/>
    </source>
</evidence>